<accession>W2KA17</accession>
<name>W2KA17_PHYNI</name>
<evidence type="ECO:0000313" key="1">
    <source>
        <dbReference type="EMBL" id="ETL81190.1"/>
    </source>
</evidence>
<protein>
    <submittedName>
        <fullName evidence="1">Uncharacterized protein</fullName>
    </submittedName>
</protein>
<dbReference type="AlphaFoldDB" id="W2KA17"/>
<sequence length="51" mass="6004">MPEQLLSTQFYRPRQFSKLMIFRRQRYQLTAALFESKVAPNPASSEVLSLK</sequence>
<reference evidence="1" key="1">
    <citation type="submission" date="2013-11" db="EMBL/GenBank/DDBJ databases">
        <title>The Genome Sequence of Phytophthora parasitica CHvinca01.</title>
        <authorList>
            <consortium name="The Broad Institute Genomics Platform"/>
            <person name="Russ C."/>
            <person name="Tyler B."/>
            <person name="Panabieres F."/>
            <person name="Shan W."/>
            <person name="Tripathy S."/>
            <person name="Grunwald N."/>
            <person name="Machado M."/>
            <person name="Johnson C.S."/>
            <person name="Arredondo F."/>
            <person name="Hong C."/>
            <person name="Coffey M."/>
            <person name="Young S.K."/>
            <person name="Zeng Q."/>
            <person name="Gargeya S."/>
            <person name="Fitzgerald M."/>
            <person name="Abouelleil A."/>
            <person name="Alvarado L."/>
            <person name="Chapman S.B."/>
            <person name="Gainer-Dewar J."/>
            <person name="Goldberg J."/>
            <person name="Griggs A."/>
            <person name="Gujja S."/>
            <person name="Hansen M."/>
            <person name="Howarth C."/>
            <person name="Imamovic A."/>
            <person name="Ireland A."/>
            <person name="Larimer J."/>
            <person name="McCowan C."/>
            <person name="Murphy C."/>
            <person name="Pearson M."/>
            <person name="Poon T.W."/>
            <person name="Priest M."/>
            <person name="Roberts A."/>
            <person name="Saif S."/>
            <person name="Shea T."/>
            <person name="Sykes S."/>
            <person name="Wortman J."/>
            <person name="Nusbaum C."/>
            <person name="Birren B."/>
        </authorList>
    </citation>
    <scope>NUCLEOTIDE SEQUENCE [LARGE SCALE GENOMIC DNA]</scope>
    <source>
        <strain evidence="1">CHvinca01</strain>
    </source>
</reference>
<dbReference type="EMBL" id="KI682543">
    <property type="protein sequence ID" value="ETL81190.1"/>
    <property type="molecule type" value="Genomic_DNA"/>
</dbReference>
<organism evidence="1">
    <name type="scientific">Phytophthora nicotianae</name>
    <name type="common">Potato buckeye rot agent</name>
    <name type="synonym">Phytophthora parasitica</name>
    <dbReference type="NCBI Taxonomy" id="4792"/>
    <lineage>
        <taxon>Eukaryota</taxon>
        <taxon>Sar</taxon>
        <taxon>Stramenopiles</taxon>
        <taxon>Oomycota</taxon>
        <taxon>Peronosporomycetes</taxon>
        <taxon>Peronosporales</taxon>
        <taxon>Peronosporaceae</taxon>
        <taxon>Phytophthora</taxon>
    </lineage>
</organism>
<dbReference type="Proteomes" id="UP000054423">
    <property type="component" value="Unassembled WGS sequence"/>
</dbReference>
<gene>
    <name evidence="1" type="ORF">L917_18425</name>
</gene>
<proteinExistence type="predicted"/>